<keyword evidence="2" id="KW-1185">Reference proteome</keyword>
<dbReference type="Proteomes" id="UP000004095">
    <property type="component" value="Unassembled WGS sequence"/>
</dbReference>
<organism evidence="1 2">
    <name type="scientific">Microscilla marina ATCC 23134</name>
    <dbReference type="NCBI Taxonomy" id="313606"/>
    <lineage>
        <taxon>Bacteria</taxon>
        <taxon>Pseudomonadati</taxon>
        <taxon>Bacteroidota</taxon>
        <taxon>Cytophagia</taxon>
        <taxon>Cytophagales</taxon>
        <taxon>Microscillaceae</taxon>
        <taxon>Microscilla</taxon>
    </lineage>
</organism>
<dbReference type="AlphaFoldDB" id="A1ZE30"/>
<comment type="caution">
    <text evidence="1">The sequence shown here is derived from an EMBL/GenBank/DDBJ whole genome shotgun (WGS) entry which is preliminary data.</text>
</comment>
<gene>
    <name evidence="1" type="ORF">M23134_04171</name>
</gene>
<proteinExistence type="predicted"/>
<evidence type="ECO:0000313" key="1">
    <source>
        <dbReference type="EMBL" id="EAY31338.1"/>
    </source>
</evidence>
<reference evidence="1 2" key="1">
    <citation type="submission" date="2007-01" db="EMBL/GenBank/DDBJ databases">
        <authorList>
            <person name="Haygood M."/>
            <person name="Podell S."/>
            <person name="Anderson C."/>
            <person name="Hopkinson B."/>
            <person name="Roe K."/>
            <person name="Barbeau K."/>
            <person name="Gaasterland T."/>
            <person name="Ferriera S."/>
            <person name="Johnson J."/>
            <person name="Kravitz S."/>
            <person name="Beeson K."/>
            <person name="Sutton G."/>
            <person name="Rogers Y.-H."/>
            <person name="Friedman R."/>
            <person name="Frazier M."/>
            <person name="Venter J.C."/>
        </authorList>
    </citation>
    <scope>NUCLEOTIDE SEQUENCE [LARGE SCALE GENOMIC DNA]</scope>
    <source>
        <strain evidence="1 2">ATCC 23134</strain>
    </source>
</reference>
<name>A1ZE30_MICM2</name>
<dbReference type="EMBL" id="AAWS01000003">
    <property type="protein sequence ID" value="EAY31338.1"/>
    <property type="molecule type" value="Genomic_DNA"/>
</dbReference>
<sequence length="39" mass="4361">MSVALIDYYVLVPKTCGCLPIKTKNQKQINASGFYLNLI</sequence>
<evidence type="ECO:0000313" key="2">
    <source>
        <dbReference type="Proteomes" id="UP000004095"/>
    </source>
</evidence>
<protein>
    <submittedName>
        <fullName evidence="1">Uncharacterized protein</fullName>
    </submittedName>
</protein>
<accession>A1ZE30</accession>